<evidence type="ECO:0000256" key="6">
    <source>
        <dbReference type="ARBA" id="ARBA00023209"/>
    </source>
</evidence>
<comment type="function">
    <text evidence="10">Catalyzes the reversible formation of acyl-phosphate (acyl-PO(4)) from acyl-[acyl-carrier-protein] (acyl-ACP). This enzyme utilizes acyl-ACP as fatty acyl donor, but not acyl-CoA.</text>
</comment>
<evidence type="ECO:0000256" key="9">
    <source>
        <dbReference type="ARBA" id="ARBA00046608"/>
    </source>
</evidence>
<evidence type="ECO:0000256" key="1">
    <source>
        <dbReference type="ARBA" id="ARBA00001232"/>
    </source>
</evidence>
<evidence type="ECO:0000256" key="8">
    <source>
        <dbReference type="ARBA" id="ARBA00024069"/>
    </source>
</evidence>
<dbReference type="OrthoDB" id="9806408at2"/>
<evidence type="ECO:0000256" key="4">
    <source>
        <dbReference type="ARBA" id="ARBA00022679"/>
    </source>
</evidence>
<dbReference type="Proteomes" id="UP000012984">
    <property type="component" value="Chromosome"/>
</dbReference>
<dbReference type="InterPro" id="IPR003664">
    <property type="entry name" value="FA_synthesis"/>
</dbReference>
<dbReference type="HOGENOM" id="CLU_039379_1_1_14"/>
<dbReference type="PANTHER" id="PTHR30100:SF1">
    <property type="entry name" value="PHOSPHATE ACYLTRANSFERASE"/>
    <property type="match status" value="1"/>
</dbReference>
<dbReference type="GO" id="GO:0008654">
    <property type="term" value="P:phospholipid biosynthetic process"/>
    <property type="evidence" value="ECO:0007669"/>
    <property type="project" value="UniProtKB-KW"/>
</dbReference>
<evidence type="ECO:0000313" key="12">
    <source>
        <dbReference type="Proteomes" id="UP000012984"/>
    </source>
</evidence>
<keyword evidence="7 10" id="KW-1208">Phospholipid metabolism</keyword>
<comment type="pathway">
    <text evidence="10">Lipid metabolism; phospholipid metabolism.</text>
</comment>
<gene>
    <name evidence="10 11" type="primary">plsX</name>
    <name evidence="11" type="ORF">MPUT9231_5250</name>
</gene>
<keyword evidence="6 10" id="KW-0594">Phospholipid biosynthesis</keyword>
<evidence type="ECO:0000256" key="3">
    <source>
        <dbReference type="ARBA" id="ARBA00022516"/>
    </source>
</evidence>
<keyword evidence="4 10" id="KW-0808">Transferase</keyword>
<evidence type="ECO:0000256" key="5">
    <source>
        <dbReference type="ARBA" id="ARBA00023098"/>
    </source>
</evidence>
<dbReference type="GO" id="GO:0006633">
    <property type="term" value="P:fatty acid biosynthetic process"/>
    <property type="evidence" value="ECO:0007669"/>
    <property type="project" value="UniProtKB-UniRule"/>
</dbReference>
<dbReference type="PIRSF" id="PIRSF002465">
    <property type="entry name" value="Phsphlp_syn_PlsX"/>
    <property type="match status" value="1"/>
</dbReference>
<proteinExistence type="inferred from homology"/>
<reference evidence="11 12" key="1">
    <citation type="journal article" date="2013" name="Genome Announc.">
        <title>Complete Genome Sequence of Mycoplasma putrefaciens Strain 9231, One of the Agents of Contagious Agalactia in Goats.</title>
        <authorList>
            <person name="Dupuy V."/>
            <person name="Sirand-Pugnet P."/>
            <person name="Baranowski E."/>
            <person name="Barre A."/>
            <person name="Breton M."/>
            <person name="Couture C."/>
            <person name="Dordet-Frisoni E."/>
            <person name="Gaurivaud P."/>
            <person name="Jacob D."/>
            <person name="Lemaitre C."/>
            <person name="Manso-Silvan L."/>
            <person name="Nikolski M."/>
            <person name="Nouvel L.X."/>
            <person name="Poumarat F."/>
            <person name="Tardy F."/>
            <person name="Thebault P."/>
            <person name="Theil S."/>
            <person name="Citti C."/>
            <person name="Blanchard A."/>
            <person name="Thiaucourt F."/>
        </authorList>
    </citation>
    <scope>NUCLEOTIDE SEQUENCE [LARGE SCALE GENOMIC DNA]</scope>
    <source>
        <strain evidence="11">Mput9231</strain>
    </source>
</reference>
<dbReference type="AlphaFoldDB" id="M9WDU3"/>
<dbReference type="UniPathway" id="UPA00085"/>
<sequence>MFKIAFDVMGSDLGCQTAIQAASEFIKDHDDLFLFLVGDQVQIKDALKTFDIAENKYQIIHTTQVIDMNGSILDIRRKKDASIIKTLELVRDQQVDGMLTGGNSAVFIAASHFILGELENIKRPAFMPTMPNIKDKLTLLLDVGANSENDVDDLVGYAVMANVYAQQILKIKKPTIGLLNIGTEKSKGNELQRQTFNLLTQKKELNFVGNVEARDILTGQVDVIITDGYSGNIALKACEGTAKVLLTEIKKQITSSLFKKICALMLKPAFKKVALKFDYKNHAGAIVLGSNGICFKSHGSSDVQSFKATLRMTLQAVRNDVLNKIKKGLKDDANH</sequence>
<keyword evidence="12" id="KW-1185">Reference proteome</keyword>
<evidence type="ECO:0000313" key="11">
    <source>
        <dbReference type="EMBL" id="AGJ90926.1"/>
    </source>
</evidence>
<dbReference type="InterPro" id="IPR012281">
    <property type="entry name" value="Phospholipid_synth_PlsX-like"/>
</dbReference>
<evidence type="ECO:0000256" key="10">
    <source>
        <dbReference type="HAMAP-Rule" id="MF_00019"/>
    </source>
</evidence>
<dbReference type="Pfam" id="PF02504">
    <property type="entry name" value="FA_synthesis"/>
    <property type="match status" value="1"/>
</dbReference>
<dbReference type="PATRIC" id="fig|1292033.3.peg.516"/>
<dbReference type="HAMAP" id="MF_00019">
    <property type="entry name" value="PlsX"/>
    <property type="match status" value="1"/>
</dbReference>
<dbReference type="GO" id="GO:0043811">
    <property type="term" value="F:phosphate:acyl-[acyl carrier protein] acyltransferase activity"/>
    <property type="evidence" value="ECO:0007669"/>
    <property type="project" value="UniProtKB-UniRule"/>
</dbReference>
<evidence type="ECO:0000256" key="2">
    <source>
        <dbReference type="ARBA" id="ARBA00022490"/>
    </source>
</evidence>
<comment type="similarity">
    <text evidence="10">Belongs to the PlsX family.</text>
</comment>
<keyword evidence="3 10" id="KW-0444">Lipid biosynthesis</keyword>
<dbReference type="EC" id="2.3.1.274" evidence="8 10"/>
<dbReference type="SUPFAM" id="SSF53659">
    <property type="entry name" value="Isocitrate/Isopropylmalate dehydrogenase-like"/>
    <property type="match status" value="1"/>
</dbReference>
<dbReference type="eggNOG" id="COG0416">
    <property type="taxonomic scope" value="Bacteria"/>
</dbReference>
<dbReference type="PANTHER" id="PTHR30100">
    <property type="entry name" value="FATTY ACID/PHOSPHOLIPID SYNTHESIS PROTEIN PLSX"/>
    <property type="match status" value="1"/>
</dbReference>
<dbReference type="RefSeq" id="WP_015587500.1">
    <property type="nucleotide sequence ID" value="NC_021083.1"/>
</dbReference>
<dbReference type="Gene3D" id="3.40.718.10">
    <property type="entry name" value="Isopropylmalate Dehydrogenase"/>
    <property type="match status" value="1"/>
</dbReference>
<comment type="subunit">
    <text evidence="9 10">Homodimer. Probably interacts with PlsY.</text>
</comment>
<keyword evidence="5 10" id="KW-0443">Lipid metabolism</keyword>
<dbReference type="KEGG" id="mput:MPUT9231_5250"/>
<comment type="subcellular location">
    <subcellularLocation>
        <location evidence="10">Cytoplasm</location>
    </subcellularLocation>
    <text evidence="10">Associated with the membrane possibly through PlsY.</text>
</comment>
<organism evidence="11 12">
    <name type="scientific">Mycoplasma putrefaciens Mput9231</name>
    <dbReference type="NCBI Taxonomy" id="1292033"/>
    <lineage>
        <taxon>Bacteria</taxon>
        <taxon>Bacillati</taxon>
        <taxon>Mycoplasmatota</taxon>
        <taxon>Mollicutes</taxon>
        <taxon>Mycoplasmataceae</taxon>
        <taxon>Mycoplasma</taxon>
    </lineage>
</organism>
<protein>
    <recommendedName>
        <fullName evidence="8 10">Phosphate acyltransferase</fullName>
        <ecNumber evidence="8 10">2.3.1.274</ecNumber>
    </recommendedName>
    <alternativeName>
        <fullName evidence="10">Acyl-ACP phosphotransacylase</fullName>
    </alternativeName>
    <alternativeName>
        <fullName evidence="10">Acyl-[acyl-carrier-protein]--phosphate acyltransferase</fullName>
    </alternativeName>
    <alternativeName>
        <fullName evidence="10">Phosphate-acyl-ACP acyltransferase</fullName>
    </alternativeName>
</protein>
<keyword evidence="2 10" id="KW-0963">Cytoplasm</keyword>
<comment type="catalytic activity">
    <reaction evidence="1 10">
        <text>a fatty acyl-[ACP] + phosphate = an acyl phosphate + holo-[ACP]</text>
        <dbReference type="Rhea" id="RHEA:42292"/>
        <dbReference type="Rhea" id="RHEA-COMP:9685"/>
        <dbReference type="Rhea" id="RHEA-COMP:14125"/>
        <dbReference type="ChEBI" id="CHEBI:43474"/>
        <dbReference type="ChEBI" id="CHEBI:59918"/>
        <dbReference type="ChEBI" id="CHEBI:64479"/>
        <dbReference type="ChEBI" id="CHEBI:138651"/>
        <dbReference type="EC" id="2.3.1.274"/>
    </reaction>
</comment>
<dbReference type="GO" id="GO:0005737">
    <property type="term" value="C:cytoplasm"/>
    <property type="evidence" value="ECO:0007669"/>
    <property type="project" value="UniProtKB-SubCell"/>
</dbReference>
<accession>M9WDU3</accession>
<dbReference type="NCBIfam" id="TIGR00182">
    <property type="entry name" value="plsX"/>
    <property type="match status" value="1"/>
</dbReference>
<name>M9WDU3_9MOLU</name>
<evidence type="ECO:0000256" key="7">
    <source>
        <dbReference type="ARBA" id="ARBA00023264"/>
    </source>
</evidence>
<dbReference type="EMBL" id="CP004357">
    <property type="protein sequence ID" value="AGJ90926.1"/>
    <property type="molecule type" value="Genomic_DNA"/>
</dbReference>